<evidence type="ECO:0008006" key="3">
    <source>
        <dbReference type="Google" id="ProtNLM"/>
    </source>
</evidence>
<evidence type="ECO:0000313" key="1">
    <source>
        <dbReference type="EMBL" id="MFC0407880.1"/>
    </source>
</evidence>
<dbReference type="Proteomes" id="UP001589865">
    <property type="component" value="Unassembled WGS sequence"/>
</dbReference>
<reference evidence="1 2" key="1">
    <citation type="submission" date="2024-09" db="EMBL/GenBank/DDBJ databases">
        <authorList>
            <person name="Sun Q."/>
            <person name="Mori K."/>
        </authorList>
    </citation>
    <scope>NUCLEOTIDE SEQUENCE [LARGE SCALE GENOMIC DNA]</scope>
    <source>
        <strain evidence="1 2">TBRC 5777</strain>
    </source>
</reference>
<dbReference type="EMBL" id="JBHLUN010000005">
    <property type="protein sequence ID" value="MFC0407880.1"/>
    <property type="molecule type" value="Genomic_DNA"/>
</dbReference>
<protein>
    <recommendedName>
        <fullName evidence="3">Peptidase M20</fullName>
    </recommendedName>
</protein>
<organism evidence="1 2">
    <name type="scientific">Roseomonas elaeocarpi</name>
    <dbReference type="NCBI Taxonomy" id="907779"/>
    <lineage>
        <taxon>Bacteria</taxon>
        <taxon>Pseudomonadati</taxon>
        <taxon>Pseudomonadota</taxon>
        <taxon>Alphaproteobacteria</taxon>
        <taxon>Acetobacterales</taxon>
        <taxon>Roseomonadaceae</taxon>
        <taxon>Roseomonas</taxon>
    </lineage>
</organism>
<gene>
    <name evidence="1" type="ORF">ACFFGY_06435</name>
</gene>
<name>A0ABV6JQ90_9PROT</name>
<sequence>MQQFNPAPALVPATHAEITEALQTILTPERRIRTEHPDMLAEILADQVARHLERSGFVLLRPADGWPKLPF</sequence>
<comment type="caution">
    <text evidence="1">The sequence shown here is derived from an EMBL/GenBank/DDBJ whole genome shotgun (WGS) entry which is preliminary data.</text>
</comment>
<keyword evidence="2" id="KW-1185">Reference proteome</keyword>
<accession>A0ABV6JQ90</accession>
<proteinExistence type="predicted"/>
<evidence type="ECO:0000313" key="2">
    <source>
        <dbReference type="Proteomes" id="UP001589865"/>
    </source>
</evidence>
<dbReference type="RefSeq" id="WP_377043609.1">
    <property type="nucleotide sequence ID" value="NZ_JBHLUN010000005.1"/>
</dbReference>